<dbReference type="PRINTS" id="PR00081">
    <property type="entry name" value="GDHRDH"/>
</dbReference>
<accession>A0AAD4GMQ3</accession>
<dbReference type="GO" id="GO:0048038">
    <property type="term" value="F:quinone binding"/>
    <property type="evidence" value="ECO:0007669"/>
    <property type="project" value="TreeGrafter"/>
</dbReference>
<dbReference type="InterPro" id="IPR036291">
    <property type="entry name" value="NAD(P)-bd_dom_sf"/>
</dbReference>
<keyword evidence="4" id="KW-1185">Reference proteome</keyword>
<dbReference type="Pfam" id="PF00106">
    <property type="entry name" value="adh_short"/>
    <property type="match status" value="1"/>
</dbReference>
<dbReference type="EMBL" id="VCAU01000299">
    <property type="protein sequence ID" value="KAF9882580.1"/>
    <property type="molecule type" value="Genomic_DNA"/>
</dbReference>
<organism evidence="3 4">
    <name type="scientific">Aspergillus nanangensis</name>
    <dbReference type="NCBI Taxonomy" id="2582783"/>
    <lineage>
        <taxon>Eukaryota</taxon>
        <taxon>Fungi</taxon>
        <taxon>Dikarya</taxon>
        <taxon>Ascomycota</taxon>
        <taxon>Pezizomycotina</taxon>
        <taxon>Eurotiomycetes</taxon>
        <taxon>Eurotiomycetidae</taxon>
        <taxon>Eurotiales</taxon>
        <taxon>Aspergillaceae</taxon>
        <taxon>Aspergillus</taxon>
        <taxon>Aspergillus subgen. Circumdati</taxon>
    </lineage>
</organism>
<sequence>MEPNAIKHEALAGRSVPKQRAVLLGPILLTGACKEYLLTDRSGRIVMLSSINSKVGTEHTTLYAGTKGALEAMARVWSRELAERATVNTINPGPAMTAMYLSAPDEIKQGLAR</sequence>
<comment type="caution">
    <text evidence="3">The sequence shown here is derived from an EMBL/GenBank/DDBJ whole genome shotgun (WGS) entry which is preliminary data.</text>
</comment>
<protein>
    <submittedName>
        <fullName evidence="3">Uncharacterized protein</fullName>
    </submittedName>
</protein>
<dbReference type="PROSITE" id="PS00061">
    <property type="entry name" value="ADH_SHORT"/>
    <property type="match status" value="1"/>
</dbReference>
<dbReference type="InterPro" id="IPR002347">
    <property type="entry name" value="SDR_fam"/>
</dbReference>
<evidence type="ECO:0000256" key="1">
    <source>
        <dbReference type="ARBA" id="ARBA00006484"/>
    </source>
</evidence>
<keyword evidence="2" id="KW-0521">NADP</keyword>
<dbReference type="PANTHER" id="PTHR42760">
    <property type="entry name" value="SHORT-CHAIN DEHYDROGENASES/REDUCTASES FAMILY MEMBER"/>
    <property type="match status" value="1"/>
</dbReference>
<dbReference type="InterPro" id="IPR020904">
    <property type="entry name" value="Sc_DH/Rdtase_CS"/>
</dbReference>
<gene>
    <name evidence="3" type="ORF">FE257_006357</name>
</gene>
<dbReference type="PANTHER" id="PTHR42760:SF111">
    <property type="entry name" value="3-OXOACYL-(ACYL-CARRIER-PROTEIN) REDUCTASE (AFU_ORTHOLOGUE AFUA_1G10100)"/>
    <property type="match status" value="1"/>
</dbReference>
<dbReference type="SUPFAM" id="SSF51735">
    <property type="entry name" value="NAD(P)-binding Rossmann-fold domains"/>
    <property type="match status" value="1"/>
</dbReference>
<dbReference type="Proteomes" id="UP001194746">
    <property type="component" value="Unassembled WGS sequence"/>
</dbReference>
<dbReference type="GO" id="GO:0044550">
    <property type="term" value="P:secondary metabolite biosynthetic process"/>
    <property type="evidence" value="ECO:0007669"/>
    <property type="project" value="UniProtKB-ARBA"/>
</dbReference>
<reference evidence="3" key="2">
    <citation type="submission" date="2020-02" db="EMBL/GenBank/DDBJ databases">
        <authorList>
            <person name="Gilchrist C.L.M."/>
            <person name="Chooi Y.-H."/>
        </authorList>
    </citation>
    <scope>NUCLEOTIDE SEQUENCE</scope>
    <source>
        <strain evidence="3">MST-FP2251</strain>
    </source>
</reference>
<evidence type="ECO:0000313" key="3">
    <source>
        <dbReference type="EMBL" id="KAF9882580.1"/>
    </source>
</evidence>
<evidence type="ECO:0000313" key="4">
    <source>
        <dbReference type="Proteomes" id="UP001194746"/>
    </source>
</evidence>
<dbReference type="AlphaFoldDB" id="A0AAD4GMQ3"/>
<reference evidence="3" key="1">
    <citation type="journal article" date="2019" name="Beilstein J. Org. Chem.">
        <title>Nanangenines: drimane sesquiterpenoids as the dominant metabolite cohort of a novel Australian fungus, Aspergillus nanangensis.</title>
        <authorList>
            <person name="Lacey H.J."/>
            <person name="Gilchrist C.L.M."/>
            <person name="Crombie A."/>
            <person name="Kalaitzis J.A."/>
            <person name="Vuong D."/>
            <person name="Rutledge P.J."/>
            <person name="Turner P."/>
            <person name="Pitt J.I."/>
            <person name="Lacey E."/>
            <person name="Chooi Y.H."/>
            <person name="Piggott A.M."/>
        </authorList>
    </citation>
    <scope>NUCLEOTIDE SEQUENCE</scope>
    <source>
        <strain evidence="3">MST-FP2251</strain>
    </source>
</reference>
<evidence type="ECO:0000256" key="2">
    <source>
        <dbReference type="ARBA" id="ARBA00022857"/>
    </source>
</evidence>
<dbReference type="GO" id="GO:0006633">
    <property type="term" value="P:fatty acid biosynthetic process"/>
    <property type="evidence" value="ECO:0007669"/>
    <property type="project" value="TreeGrafter"/>
</dbReference>
<dbReference type="CDD" id="cd05233">
    <property type="entry name" value="SDR_c"/>
    <property type="match status" value="1"/>
</dbReference>
<comment type="similarity">
    <text evidence="1">Belongs to the short-chain dehydrogenases/reductases (SDR) family.</text>
</comment>
<name>A0AAD4GMQ3_ASPNN</name>
<dbReference type="Gene3D" id="3.40.50.720">
    <property type="entry name" value="NAD(P)-binding Rossmann-like Domain"/>
    <property type="match status" value="1"/>
</dbReference>
<proteinExistence type="inferred from homology"/>
<dbReference type="GO" id="GO:0016616">
    <property type="term" value="F:oxidoreductase activity, acting on the CH-OH group of donors, NAD or NADP as acceptor"/>
    <property type="evidence" value="ECO:0007669"/>
    <property type="project" value="TreeGrafter"/>
</dbReference>
<dbReference type="PROSITE" id="PS51257">
    <property type="entry name" value="PROKAR_LIPOPROTEIN"/>
    <property type="match status" value="1"/>
</dbReference>